<organism evidence="1 2">
    <name type="scientific">Croceivirga radicis</name>
    <dbReference type="NCBI Taxonomy" id="1929488"/>
    <lineage>
        <taxon>Bacteria</taxon>
        <taxon>Pseudomonadati</taxon>
        <taxon>Bacteroidota</taxon>
        <taxon>Flavobacteriia</taxon>
        <taxon>Flavobacteriales</taxon>
        <taxon>Flavobacteriaceae</taxon>
        <taxon>Croceivirga</taxon>
    </lineage>
</organism>
<dbReference type="EMBL" id="MTBC01000007">
    <property type="protein sequence ID" value="OQD42278.1"/>
    <property type="molecule type" value="Genomic_DNA"/>
</dbReference>
<protein>
    <submittedName>
        <fullName evidence="1">Uncharacterized protein</fullName>
    </submittedName>
</protein>
<proteinExistence type="predicted"/>
<reference evidence="1 2" key="1">
    <citation type="submission" date="2016-12" db="EMBL/GenBank/DDBJ databases">
        <authorList>
            <person name="Song W.-J."/>
            <person name="Kurnit D.M."/>
        </authorList>
    </citation>
    <scope>NUCLEOTIDE SEQUENCE [LARGE SCALE GENOMIC DNA]</scope>
    <source>
        <strain evidence="1 2">HSG9</strain>
    </source>
</reference>
<dbReference type="Proteomes" id="UP000191680">
    <property type="component" value="Unassembled WGS sequence"/>
</dbReference>
<keyword evidence="2" id="KW-1185">Reference proteome</keyword>
<dbReference type="AlphaFoldDB" id="A0A1V6LQ60"/>
<name>A0A1V6LQ60_9FLAO</name>
<evidence type="ECO:0000313" key="1">
    <source>
        <dbReference type="EMBL" id="OQD42278.1"/>
    </source>
</evidence>
<sequence length="89" mass="10583">MLTQLRKRTKVILRFSLFARDVIFIFGIKQGYITIYEKQLFQITYINQILTQPDNCWLIGYAEATIENKYLKNNNLKISALFRIEGVIY</sequence>
<accession>A0A1V6LQ60</accession>
<evidence type="ECO:0000313" key="2">
    <source>
        <dbReference type="Proteomes" id="UP000191680"/>
    </source>
</evidence>
<gene>
    <name evidence="1" type="ORF">BUL40_10940</name>
</gene>
<comment type="caution">
    <text evidence="1">The sequence shown here is derived from an EMBL/GenBank/DDBJ whole genome shotgun (WGS) entry which is preliminary data.</text>
</comment>